<protein>
    <submittedName>
        <fullName evidence="4">VP6</fullName>
    </submittedName>
</protein>
<organism evidence="4 5">
    <name type="scientific">Orungo virus</name>
    <dbReference type="NCBI Taxonomy" id="40058"/>
    <lineage>
        <taxon>Viruses</taxon>
        <taxon>Riboviria</taxon>
        <taxon>Orthornavirae</taxon>
        <taxon>Duplornaviricota</taxon>
        <taxon>Resentoviricetes</taxon>
        <taxon>Reovirales</taxon>
        <taxon>Sedoreoviridae</taxon>
        <taxon>Orbivirus</taxon>
        <taxon>Orbivirus orungoense</taxon>
    </lineage>
</organism>
<dbReference type="EMBL" id="JQ610683">
    <property type="protein sequence ID" value="AFX73395.1"/>
    <property type="molecule type" value="Genomic_RNA"/>
</dbReference>
<dbReference type="RefSeq" id="YP_009507726.1">
    <property type="nucleotide sequence ID" value="NC_038612.1"/>
</dbReference>
<name>W5QLY5_9REOV</name>
<dbReference type="InterPro" id="IPR001399">
    <property type="entry name" value="Orbi_VP6"/>
</dbReference>
<evidence type="ECO:0000256" key="2">
    <source>
        <dbReference type="ARBA" id="ARBA00022844"/>
    </source>
</evidence>
<keyword evidence="5" id="KW-1185">Reference proteome</keyword>
<evidence type="ECO:0000256" key="1">
    <source>
        <dbReference type="ARBA" id="ARBA00004328"/>
    </source>
</evidence>
<dbReference type="GO" id="GO:0005198">
    <property type="term" value="F:structural molecule activity"/>
    <property type="evidence" value="ECO:0007669"/>
    <property type="project" value="InterPro"/>
</dbReference>
<dbReference type="KEGG" id="vg:37618762"/>
<evidence type="ECO:0000313" key="4">
    <source>
        <dbReference type="EMBL" id="AFX73395.1"/>
    </source>
</evidence>
<feature type="compositionally biased region" description="Basic and acidic residues" evidence="3">
    <location>
        <begin position="101"/>
        <end position="125"/>
    </location>
</feature>
<proteinExistence type="predicted"/>
<evidence type="ECO:0000313" key="5">
    <source>
        <dbReference type="Proteomes" id="UP000114561"/>
    </source>
</evidence>
<feature type="compositionally biased region" description="Basic and acidic residues" evidence="3">
    <location>
        <begin position="81"/>
        <end position="92"/>
    </location>
</feature>
<keyword evidence="2" id="KW-0946">Virion</keyword>
<feature type="compositionally biased region" description="Basic and acidic residues" evidence="3">
    <location>
        <begin position="17"/>
        <end position="29"/>
    </location>
</feature>
<dbReference type="OrthoDB" id="21921at10239"/>
<evidence type="ECO:0000256" key="3">
    <source>
        <dbReference type="SAM" id="MobiDB-lite"/>
    </source>
</evidence>
<accession>W5QLY5</accession>
<dbReference type="GeneID" id="37618762"/>
<feature type="region of interest" description="Disordered" evidence="3">
    <location>
        <begin position="17"/>
        <end position="130"/>
    </location>
</feature>
<reference evidence="4 5" key="1">
    <citation type="submission" date="2012-02" db="EMBL/GenBank/DDBJ databases">
        <title>The genome sequences of Lebombo, Orungo and Changuinola viruses (genus Orbivirus, family Reoviridae).</title>
        <authorList>
            <person name="Attoui H."/>
            <person name="Mohd Jaafar F."/>
            <person name="Mertens P.P.C."/>
            <person name="Belhouchet M."/>
        </authorList>
    </citation>
    <scope>NUCLEOTIDE SEQUENCE [LARGE SCALE GENOMIC DNA]</scope>
    <source>
        <strain evidence="4">UGMP 359</strain>
    </source>
</reference>
<dbReference type="GO" id="GO:0019028">
    <property type="term" value="C:viral capsid"/>
    <property type="evidence" value="ECO:0007669"/>
    <property type="project" value="InterPro"/>
</dbReference>
<dbReference type="Proteomes" id="UP000114561">
    <property type="component" value="Genome"/>
</dbReference>
<comment type="subcellular location">
    <subcellularLocation>
        <location evidence="1">Virion</location>
    </subcellularLocation>
</comment>
<dbReference type="Pfam" id="PF01516">
    <property type="entry name" value="Orbi_VP6"/>
    <property type="match status" value="1"/>
</dbReference>
<sequence>MLVLAPGDLIDGVRHQLSERGVRIRLRETNDDEQKDEPVDTGGGKPGDRIGKEVGNAESEQSSDKEKKAGGSSDSELGEGGDGRRQTEKAEGGENGTRDIGIQDKDKQFDRRANPDNALDRENRSGDPQLKYGFATKRIANAVESKYHCGGFEGPGSDGYIKLEMSIMKALGLNRDDHIEQLEFLKHQQKGPSKIQVRTIASETKLKEVCNIMDKPVAPTARSAVSVVSNRVEDVKEAQVYFTTPTGDRGWKEVARKASQTPNIRAYINPEGDDPKVSFLHLIDHL</sequence>
<dbReference type="PRINTS" id="PR00902">
    <property type="entry name" value="VP6CAPSID"/>
</dbReference>